<dbReference type="Proteomes" id="UP000887581">
    <property type="component" value="Unplaced"/>
</dbReference>
<proteinExistence type="predicted"/>
<accession>A0A915PRY5</accession>
<sequence length="72" mass="7894">MKDRGNCGRMVDPDVCIGVRVPAVKIGLIAPTRTETNPLFQVGWTGIDELSVTETRYLRAKTSAKAERPGSY</sequence>
<evidence type="ECO:0000313" key="1">
    <source>
        <dbReference type="Proteomes" id="UP000887581"/>
    </source>
</evidence>
<dbReference type="WBParaSite" id="sdigi.contig213.g6195.t1">
    <property type="protein sequence ID" value="sdigi.contig213.g6195.t1"/>
    <property type="gene ID" value="sdigi.contig213.g6195"/>
</dbReference>
<keyword evidence="1" id="KW-1185">Reference proteome</keyword>
<dbReference type="AlphaFoldDB" id="A0A915PRY5"/>
<name>A0A915PRY5_9BILA</name>
<evidence type="ECO:0000313" key="2">
    <source>
        <dbReference type="WBParaSite" id="sdigi.contig213.g6195.t1"/>
    </source>
</evidence>
<reference evidence="2" key="1">
    <citation type="submission" date="2022-11" db="UniProtKB">
        <authorList>
            <consortium name="WormBaseParasite"/>
        </authorList>
    </citation>
    <scope>IDENTIFICATION</scope>
</reference>
<organism evidence="1 2">
    <name type="scientific">Setaria digitata</name>
    <dbReference type="NCBI Taxonomy" id="48799"/>
    <lineage>
        <taxon>Eukaryota</taxon>
        <taxon>Metazoa</taxon>
        <taxon>Ecdysozoa</taxon>
        <taxon>Nematoda</taxon>
        <taxon>Chromadorea</taxon>
        <taxon>Rhabditida</taxon>
        <taxon>Spirurina</taxon>
        <taxon>Spiruromorpha</taxon>
        <taxon>Filarioidea</taxon>
        <taxon>Setariidae</taxon>
        <taxon>Setaria</taxon>
    </lineage>
</organism>
<protein>
    <submittedName>
        <fullName evidence="2">Uncharacterized protein</fullName>
    </submittedName>
</protein>